<accession>A0A927B9X9</accession>
<comment type="caution">
    <text evidence="4">The sequence shown here is derived from an EMBL/GenBank/DDBJ whole genome shotgun (WGS) entry which is preliminary data.</text>
</comment>
<feature type="chain" id="PRO_5036862516" evidence="2">
    <location>
        <begin position="28"/>
        <end position="411"/>
    </location>
</feature>
<feature type="signal peptide" evidence="2">
    <location>
        <begin position="1"/>
        <end position="27"/>
    </location>
</feature>
<evidence type="ECO:0000313" key="4">
    <source>
        <dbReference type="EMBL" id="MBD2766576.1"/>
    </source>
</evidence>
<sequence>MLTSSSKLFLPSLLAGALLFTACQKNGATPDQPPYVHQLSDAERSTVANANDFAFRAFGTLRGAAPADNLCISPLSISAALTMAYNGADGTTKTAMKQALGFQPQTDSEINESFRSLFSWLGSLDPNVTFTTGNSIWYGQQYQLQTPFVQQNQTYFGATVRGVDFRSSATKDVINNWVNTQTGGKIPTIVEATKPDDVMYLINALYFKGTWAYRFDPQSTQPGPFYRENGSPITKNFMSLTRGRYRRYADGQKLIVDLPYGNQHFSMTLVVPQGRSTLADVAGRLTRSQLDTCLAAANVTSLELRLPKFRLEYAQKLNDALAQLGMGVAFTDQANFGRMLAGRTINLQISEVQHKTFLEVNEEGTEAAAATSVGVTVTSIPEVVLVNRPFLFLIREKSSNAILFIGQIMNP</sequence>
<dbReference type="Gene3D" id="3.30.497.10">
    <property type="entry name" value="Antithrombin, subunit I, domain 2"/>
    <property type="match status" value="1"/>
</dbReference>
<evidence type="ECO:0000313" key="5">
    <source>
        <dbReference type="Proteomes" id="UP000612233"/>
    </source>
</evidence>
<dbReference type="InterPro" id="IPR023795">
    <property type="entry name" value="Serpin_CS"/>
</dbReference>
<comment type="similarity">
    <text evidence="1">Belongs to the serpin family.</text>
</comment>
<dbReference type="AlphaFoldDB" id="A0A927B9X9"/>
<dbReference type="EMBL" id="JACXAD010000001">
    <property type="protein sequence ID" value="MBD2766576.1"/>
    <property type="molecule type" value="Genomic_DNA"/>
</dbReference>
<dbReference type="Pfam" id="PF00079">
    <property type="entry name" value="Serpin"/>
    <property type="match status" value="1"/>
</dbReference>
<dbReference type="InterPro" id="IPR000215">
    <property type="entry name" value="Serpin_fam"/>
</dbReference>
<dbReference type="GO" id="GO:0004867">
    <property type="term" value="F:serine-type endopeptidase inhibitor activity"/>
    <property type="evidence" value="ECO:0007669"/>
    <property type="project" value="InterPro"/>
</dbReference>
<evidence type="ECO:0000259" key="3">
    <source>
        <dbReference type="SMART" id="SM00093"/>
    </source>
</evidence>
<organism evidence="4 5">
    <name type="scientific">Hymenobacter montanus</name>
    <dbReference type="NCBI Taxonomy" id="2771359"/>
    <lineage>
        <taxon>Bacteria</taxon>
        <taxon>Pseudomonadati</taxon>
        <taxon>Bacteroidota</taxon>
        <taxon>Cytophagia</taxon>
        <taxon>Cytophagales</taxon>
        <taxon>Hymenobacteraceae</taxon>
        <taxon>Hymenobacter</taxon>
    </lineage>
</organism>
<dbReference type="PROSITE" id="PS00284">
    <property type="entry name" value="SERPIN"/>
    <property type="match status" value="1"/>
</dbReference>
<dbReference type="SUPFAM" id="SSF56574">
    <property type="entry name" value="Serpins"/>
    <property type="match status" value="1"/>
</dbReference>
<dbReference type="PROSITE" id="PS51257">
    <property type="entry name" value="PROKAR_LIPOPROTEIN"/>
    <property type="match status" value="1"/>
</dbReference>
<evidence type="ECO:0000256" key="2">
    <source>
        <dbReference type="SAM" id="SignalP"/>
    </source>
</evidence>
<evidence type="ECO:0000256" key="1">
    <source>
        <dbReference type="RuleBase" id="RU000411"/>
    </source>
</evidence>
<dbReference type="InterPro" id="IPR042178">
    <property type="entry name" value="Serpin_sf_1"/>
</dbReference>
<dbReference type="PANTHER" id="PTHR11461:SF211">
    <property type="entry name" value="GH10112P-RELATED"/>
    <property type="match status" value="1"/>
</dbReference>
<dbReference type="SMART" id="SM00093">
    <property type="entry name" value="SERPIN"/>
    <property type="match status" value="1"/>
</dbReference>
<dbReference type="Gene3D" id="2.30.39.10">
    <property type="entry name" value="Alpha-1-antitrypsin, domain 1"/>
    <property type="match status" value="1"/>
</dbReference>
<dbReference type="GO" id="GO:0005615">
    <property type="term" value="C:extracellular space"/>
    <property type="evidence" value="ECO:0007669"/>
    <property type="project" value="InterPro"/>
</dbReference>
<dbReference type="InterPro" id="IPR042185">
    <property type="entry name" value="Serpin_sf_2"/>
</dbReference>
<dbReference type="CDD" id="cd19588">
    <property type="entry name" value="serpin_miropin-like"/>
    <property type="match status" value="1"/>
</dbReference>
<dbReference type="PANTHER" id="PTHR11461">
    <property type="entry name" value="SERINE PROTEASE INHIBITOR, SERPIN"/>
    <property type="match status" value="1"/>
</dbReference>
<gene>
    <name evidence="4" type="ORF">IC235_01560</name>
</gene>
<feature type="domain" description="Serpin" evidence="3">
    <location>
        <begin position="55"/>
        <end position="411"/>
    </location>
</feature>
<proteinExistence type="inferred from homology"/>
<name>A0A927B9X9_9BACT</name>
<keyword evidence="2" id="KW-0732">Signal</keyword>
<dbReference type="InterPro" id="IPR023796">
    <property type="entry name" value="Serpin_dom"/>
</dbReference>
<dbReference type="InterPro" id="IPR036186">
    <property type="entry name" value="Serpin_sf"/>
</dbReference>
<dbReference type="Proteomes" id="UP000612233">
    <property type="component" value="Unassembled WGS sequence"/>
</dbReference>
<reference evidence="4" key="1">
    <citation type="submission" date="2020-09" db="EMBL/GenBank/DDBJ databases">
        <authorList>
            <person name="Kim M.K."/>
        </authorList>
    </citation>
    <scope>NUCLEOTIDE SEQUENCE</scope>
    <source>
        <strain evidence="4">BT664</strain>
    </source>
</reference>
<dbReference type="RefSeq" id="WP_191003393.1">
    <property type="nucleotide sequence ID" value="NZ_JACXAD010000001.1"/>
</dbReference>
<keyword evidence="5" id="KW-1185">Reference proteome</keyword>
<protein>
    <submittedName>
        <fullName evidence="4">Serpin family protein</fullName>
    </submittedName>
</protein>